<dbReference type="CDD" id="cd14014">
    <property type="entry name" value="STKc_PknB_like"/>
    <property type="match status" value="1"/>
</dbReference>
<feature type="compositionally biased region" description="Acidic residues" evidence="6">
    <location>
        <begin position="228"/>
        <end position="237"/>
    </location>
</feature>
<dbReference type="OrthoDB" id="6111975at2"/>
<organism evidence="8 9">
    <name type="scientific">Alienimonas californiensis</name>
    <dbReference type="NCBI Taxonomy" id="2527989"/>
    <lineage>
        <taxon>Bacteria</taxon>
        <taxon>Pseudomonadati</taxon>
        <taxon>Planctomycetota</taxon>
        <taxon>Planctomycetia</taxon>
        <taxon>Planctomycetales</taxon>
        <taxon>Planctomycetaceae</taxon>
        <taxon>Alienimonas</taxon>
    </lineage>
</organism>
<dbReference type="GO" id="GO:0004674">
    <property type="term" value="F:protein serine/threonine kinase activity"/>
    <property type="evidence" value="ECO:0007669"/>
    <property type="project" value="UniProtKB-EC"/>
</dbReference>
<dbReference type="InterPro" id="IPR011009">
    <property type="entry name" value="Kinase-like_dom_sf"/>
</dbReference>
<dbReference type="PANTHER" id="PTHR43289">
    <property type="entry name" value="MITOGEN-ACTIVATED PROTEIN KINASE KINASE KINASE 20-RELATED"/>
    <property type="match status" value="1"/>
</dbReference>
<keyword evidence="3 8" id="KW-0418">Kinase</keyword>
<dbReference type="Gene3D" id="3.30.200.20">
    <property type="entry name" value="Phosphorylase Kinase, domain 1"/>
    <property type="match status" value="1"/>
</dbReference>
<dbReference type="PROSITE" id="PS00108">
    <property type="entry name" value="PROTEIN_KINASE_ST"/>
    <property type="match status" value="1"/>
</dbReference>
<dbReference type="Pfam" id="PF00069">
    <property type="entry name" value="Pkinase"/>
    <property type="match status" value="1"/>
</dbReference>
<dbReference type="KEGG" id="acaf:CA12_06300"/>
<dbReference type="SUPFAM" id="SSF56112">
    <property type="entry name" value="Protein kinase-like (PK-like)"/>
    <property type="match status" value="1"/>
</dbReference>
<evidence type="ECO:0000256" key="5">
    <source>
        <dbReference type="SAM" id="Coils"/>
    </source>
</evidence>
<keyword evidence="9" id="KW-1185">Reference proteome</keyword>
<proteinExistence type="predicted"/>
<evidence type="ECO:0000313" key="8">
    <source>
        <dbReference type="EMBL" id="QDT14555.1"/>
    </source>
</evidence>
<feature type="domain" description="Protein kinase" evidence="7">
    <location>
        <begin position="24"/>
        <end position="385"/>
    </location>
</feature>
<evidence type="ECO:0000256" key="6">
    <source>
        <dbReference type="SAM" id="MobiDB-lite"/>
    </source>
</evidence>
<evidence type="ECO:0000256" key="4">
    <source>
        <dbReference type="ARBA" id="ARBA00022840"/>
    </source>
</evidence>
<accession>A0A517P5C8</accession>
<keyword evidence="5" id="KW-0175">Coiled coil</keyword>
<reference evidence="8 9" key="1">
    <citation type="submission" date="2019-02" db="EMBL/GenBank/DDBJ databases">
        <title>Deep-cultivation of Planctomycetes and their phenomic and genomic characterization uncovers novel biology.</title>
        <authorList>
            <person name="Wiegand S."/>
            <person name="Jogler M."/>
            <person name="Boedeker C."/>
            <person name="Pinto D."/>
            <person name="Vollmers J."/>
            <person name="Rivas-Marin E."/>
            <person name="Kohn T."/>
            <person name="Peeters S.H."/>
            <person name="Heuer A."/>
            <person name="Rast P."/>
            <person name="Oberbeckmann S."/>
            <person name="Bunk B."/>
            <person name="Jeske O."/>
            <person name="Meyerdierks A."/>
            <person name="Storesund J.E."/>
            <person name="Kallscheuer N."/>
            <person name="Luecker S."/>
            <person name="Lage O.M."/>
            <person name="Pohl T."/>
            <person name="Merkel B.J."/>
            <person name="Hornburger P."/>
            <person name="Mueller R.-W."/>
            <person name="Bruemmer F."/>
            <person name="Labrenz M."/>
            <person name="Spormann A.M."/>
            <person name="Op den Camp H."/>
            <person name="Overmann J."/>
            <person name="Amann R."/>
            <person name="Jetten M.S.M."/>
            <person name="Mascher T."/>
            <person name="Medema M.H."/>
            <person name="Devos D.P."/>
            <person name="Kaster A.-K."/>
            <person name="Ovreas L."/>
            <person name="Rohde M."/>
            <person name="Galperin M.Y."/>
            <person name="Jogler C."/>
        </authorList>
    </citation>
    <scope>NUCLEOTIDE SEQUENCE [LARGE SCALE GENOMIC DNA]</scope>
    <source>
        <strain evidence="8 9">CA12</strain>
    </source>
</reference>
<dbReference type="InterPro" id="IPR008271">
    <property type="entry name" value="Ser/Thr_kinase_AS"/>
</dbReference>
<feature type="region of interest" description="Disordered" evidence="6">
    <location>
        <begin position="905"/>
        <end position="945"/>
    </location>
</feature>
<dbReference type="PANTHER" id="PTHR43289:SF6">
    <property type="entry name" value="SERINE_THREONINE-PROTEIN KINASE NEKL-3"/>
    <property type="match status" value="1"/>
</dbReference>
<evidence type="ECO:0000313" key="9">
    <source>
        <dbReference type="Proteomes" id="UP000318741"/>
    </source>
</evidence>
<dbReference type="SMART" id="SM00220">
    <property type="entry name" value="S_TKc"/>
    <property type="match status" value="1"/>
</dbReference>
<keyword evidence="2" id="KW-0547">Nucleotide-binding</keyword>
<feature type="compositionally biased region" description="Low complexity" evidence="6">
    <location>
        <begin position="1"/>
        <end position="17"/>
    </location>
</feature>
<dbReference type="InterPro" id="IPR000719">
    <property type="entry name" value="Prot_kinase_dom"/>
</dbReference>
<name>A0A517P5C8_9PLAN</name>
<gene>
    <name evidence="8" type="primary">pknB_4</name>
    <name evidence="8" type="ORF">CA12_06300</name>
</gene>
<dbReference type="EMBL" id="CP036265">
    <property type="protein sequence ID" value="QDT14555.1"/>
    <property type="molecule type" value="Genomic_DNA"/>
</dbReference>
<feature type="compositionally biased region" description="Polar residues" evidence="6">
    <location>
        <begin position="246"/>
        <end position="266"/>
    </location>
</feature>
<evidence type="ECO:0000256" key="1">
    <source>
        <dbReference type="ARBA" id="ARBA00022679"/>
    </source>
</evidence>
<evidence type="ECO:0000256" key="3">
    <source>
        <dbReference type="ARBA" id="ARBA00022777"/>
    </source>
</evidence>
<evidence type="ECO:0000259" key="7">
    <source>
        <dbReference type="PROSITE" id="PS50011"/>
    </source>
</evidence>
<dbReference type="RefSeq" id="WP_145357440.1">
    <property type="nucleotide sequence ID" value="NZ_CP036265.1"/>
</dbReference>
<protein>
    <submittedName>
        <fullName evidence="8">Serine/threonine-protein kinase PknB</fullName>
        <ecNumber evidence="8">2.7.11.1</ecNumber>
    </submittedName>
</protein>
<sequence>MPATRPLPATRSAARTPPALPERYRPLERIGVGGIGEVWRATDLNLERDLAVKVLRADRRTPDHAARLVREALLTGRLQHPGVPPVVERGESLDDAAASPFFAMKLVGGRTLRQMLRGKPRPDQARLLGVFRQVCEAVGFAHANGVIHRDIKPANVMVGDHGEVQVMDWGMARLLKEPDDESSLLSSFSEQWTAPTPPTPALQESGPAEPSVHAHGDETVLTPGLTATDDDNADEFNDGGPHTLGPSDSYTDAPSGDKSTTRTPGTGPTVADAMATMTVAGFGFGTPAYMPPEQARGETDRIDARSDVFGLGAVLCVILTRQAPFEAGDALDSLRKAAAADLGPAFAWLDACGADAPLTDLCRRCLSPDPADRPANGAAVADAIRDYENGVREKLEQERADRAAAEVRVVEERKRRRVGVAALAALLVAGVAGTLWYDAADRLGVVREERAVAQAARIQAVKARQEEESARIEAEAARRAAVRAEGDSERRRLLAEAAQRVAAAAETRARAAAAQSEAAAKTAEQERLQAEMRRDEAVQAVALAEKGKAEALAAAEAARQEREALAAAETAAEVRRLVDQATVRRDAGQYAAAADLLDAAARLAPTADEQLSPNLLRDARRHLTVAADLENARLPRAGADASQDAGQPRNVVAAPDAGDRFAAIFDAYGLDVLGGAPETSGRAVAASPVAPALLAGLDEWARAAAKAGDADASRRLRAVAAAADPTPLREALAAGESGRVTRLLLTEVSPREVPPQTAALVAHLLAADESPRVQAAATLWLDVSIDVHPGDYWLRRLRAEFAGEGAAESRRRVESLLVAAALRPDAVEGRFALALALEDADRQSEAAAEYRQVAEAAGATEAAFARVATRRLAALNLPAPGTPVAQAVPNPAALPARSSTKSFIVPAPELPLQESNTDDEAPTLSGWAQAAGLGEQDLPPAPETP</sequence>
<feature type="region of interest" description="Disordered" evidence="6">
    <location>
        <begin position="1"/>
        <end position="20"/>
    </location>
</feature>
<feature type="coiled-coil region" evidence="5">
    <location>
        <begin position="455"/>
        <end position="568"/>
    </location>
</feature>
<dbReference type="EC" id="2.7.11.1" evidence="8"/>
<evidence type="ECO:0000256" key="2">
    <source>
        <dbReference type="ARBA" id="ARBA00022741"/>
    </source>
</evidence>
<keyword evidence="4" id="KW-0067">ATP-binding</keyword>
<feature type="region of interest" description="Disordered" evidence="6">
    <location>
        <begin position="181"/>
        <end position="270"/>
    </location>
</feature>
<dbReference type="AlphaFoldDB" id="A0A517P5C8"/>
<keyword evidence="1 8" id="KW-0808">Transferase</keyword>
<dbReference type="GO" id="GO:0005524">
    <property type="term" value="F:ATP binding"/>
    <property type="evidence" value="ECO:0007669"/>
    <property type="project" value="UniProtKB-KW"/>
</dbReference>
<dbReference type="Gene3D" id="1.10.510.10">
    <property type="entry name" value="Transferase(Phosphotransferase) domain 1"/>
    <property type="match status" value="2"/>
</dbReference>
<dbReference type="Proteomes" id="UP000318741">
    <property type="component" value="Chromosome"/>
</dbReference>
<dbReference type="PROSITE" id="PS50011">
    <property type="entry name" value="PROTEIN_KINASE_DOM"/>
    <property type="match status" value="1"/>
</dbReference>